<accession>A0A0R1NVQ2</accession>
<organism evidence="1 2">
    <name type="scientific">Lactobacillus gallinarum DSM 10532 = JCM 2011</name>
    <dbReference type="NCBI Taxonomy" id="1423748"/>
    <lineage>
        <taxon>Bacteria</taxon>
        <taxon>Bacillati</taxon>
        <taxon>Bacillota</taxon>
        <taxon>Bacilli</taxon>
        <taxon>Lactobacillales</taxon>
        <taxon>Lactobacillaceae</taxon>
        <taxon>Lactobacillus</taxon>
    </lineage>
</organism>
<protein>
    <submittedName>
        <fullName evidence="1">Putative cytosolic protein</fullName>
    </submittedName>
</protein>
<dbReference type="Proteomes" id="UP000051311">
    <property type="component" value="Unassembled WGS sequence"/>
</dbReference>
<proteinExistence type="predicted"/>
<reference evidence="1 2" key="1">
    <citation type="journal article" date="2015" name="Genome Announc.">
        <title>Expanding the biotechnology potential of lactobacilli through comparative genomics of 213 strains and associated genera.</title>
        <authorList>
            <person name="Sun Z."/>
            <person name="Harris H.M."/>
            <person name="McCann A."/>
            <person name="Guo C."/>
            <person name="Argimon S."/>
            <person name="Zhang W."/>
            <person name="Yang X."/>
            <person name="Jeffery I.B."/>
            <person name="Cooney J.C."/>
            <person name="Kagawa T.F."/>
            <person name="Liu W."/>
            <person name="Song Y."/>
            <person name="Salvetti E."/>
            <person name="Wrobel A."/>
            <person name="Rasinkangas P."/>
            <person name="Parkhill J."/>
            <person name="Rea M.C."/>
            <person name="O'Sullivan O."/>
            <person name="Ritari J."/>
            <person name="Douillard F.P."/>
            <person name="Paul Ross R."/>
            <person name="Yang R."/>
            <person name="Briner A.E."/>
            <person name="Felis G.E."/>
            <person name="de Vos W.M."/>
            <person name="Barrangou R."/>
            <person name="Klaenhammer T.R."/>
            <person name="Caufield P.W."/>
            <person name="Cui Y."/>
            <person name="Zhang H."/>
            <person name="O'Toole P.W."/>
        </authorList>
    </citation>
    <scope>NUCLEOTIDE SEQUENCE [LARGE SCALE GENOMIC DNA]</scope>
    <source>
        <strain evidence="1 2">DSM 10532</strain>
    </source>
</reference>
<evidence type="ECO:0000313" key="1">
    <source>
        <dbReference type="EMBL" id="KRL21658.1"/>
    </source>
</evidence>
<dbReference type="EMBL" id="AZEL01000044">
    <property type="protein sequence ID" value="KRL21658.1"/>
    <property type="molecule type" value="Genomic_DNA"/>
</dbReference>
<dbReference type="PATRIC" id="fig|1423748.3.peg.1204"/>
<gene>
    <name evidence="1" type="ORF">FC37_GL001145</name>
</gene>
<name>A0A0R1NVQ2_9LACO</name>
<comment type="caution">
    <text evidence="1">The sequence shown here is derived from an EMBL/GenBank/DDBJ whole genome shotgun (WGS) entry which is preliminary data.</text>
</comment>
<dbReference type="AlphaFoldDB" id="A0A0R1NVQ2"/>
<sequence length="143" mass="16737">MVSNKKNRREKMTKVFYVNADLNKVVSGKEIAANTQKFTQVHQDAVIAEKNLDLNYDQVIFHNCPKGYRLVDEVDENYNVEYDKVYVPIQVEYGNIKNFKNDAFDIHDHESSEYFQKWLLCSFLADSLPFNVAARVEAWFGEE</sequence>
<evidence type="ECO:0000313" key="2">
    <source>
        <dbReference type="Proteomes" id="UP000051311"/>
    </source>
</evidence>